<keyword evidence="2 3" id="KW-0808">Transferase</keyword>
<gene>
    <name evidence="6" type="ORF">LUZ62_019341</name>
</gene>
<dbReference type="PANTHER" id="PTHR48048">
    <property type="entry name" value="GLYCOSYLTRANSFERASE"/>
    <property type="match status" value="1"/>
</dbReference>
<dbReference type="FunFam" id="3.40.50.2000:FF:000020">
    <property type="entry name" value="Glycosyltransferase"/>
    <property type="match status" value="1"/>
</dbReference>
<dbReference type="GO" id="GO:0035251">
    <property type="term" value="F:UDP-glucosyltransferase activity"/>
    <property type="evidence" value="ECO:0007669"/>
    <property type="project" value="InterPro"/>
</dbReference>
<dbReference type="InterPro" id="IPR035595">
    <property type="entry name" value="UDP_glycos_trans_CS"/>
</dbReference>
<reference evidence="6" key="1">
    <citation type="submission" date="2022-08" db="EMBL/GenBank/DDBJ databases">
        <authorList>
            <person name="Marques A."/>
        </authorList>
    </citation>
    <scope>NUCLEOTIDE SEQUENCE</scope>
    <source>
        <strain evidence="6">RhyPub2mFocal</strain>
        <tissue evidence="6">Leaves</tissue>
    </source>
</reference>
<organism evidence="6 7">
    <name type="scientific">Rhynchospora pubera</name>
    <dbReference type="NCBI Taxonomy" id="906938"/>
    <lineage>
        <taxon>Eukaryota</taxon>
        <taxon>Viridiplantae</taxon>
        <taxon>Streptophyta</taxon>
        <taxon>Embryophyta</taxon>
        <taxon>Tracheophyta</taxon>
        <taxon>Spermatophyta</taxon>
        <taxon>Magnoliopsida</taxon>
        <taxon>Liliopsida</taxon>
        <taxon>Poales</taxon>
        <taxon>Cyperaceae</taxon>
        <taxon>Cyperoideae</taxon>
        <taxon>Rhynchosporeae</taxon>
        <taxon>Rhynchospora</taxon>
    </lineage>
</organism>
<evidence type="ECO:0000256" key="4">
    <source>
        <dbReference type="RuleBase" id="RU362057"/>
    </source>
</evidence>
<evidence type="ECO:0000313" key="6">
    <source>
        <dbReference type="EMBL" id="KAJ4806775.1"/>
    </source>
</evidence>
<dbReference type="Gene3D" id="3.40.50.2000">
    <property type="entry name" value="Glycogen Phosphorylase B"/>
    <property type="match status" value="2"/>
</dbReference>
<dbReference type="Pfam" id="PF00201">
    <property type="entry name" value="UDPGT"/>
    <property type="match status" value="1"/>
</dbReference>
<comment type="caution">
    <text evidence="6">The sequence shown here is derived from an EMBL/GenBank/DDBJ whole genome shotgun (WGS) entry which is preliminary data.</text>
</comment>
<dbReference type="PROSITE" id="PS00375">
    <property type="entry name" value="UDPGT"/>
    <property type="match status" value="1"/>
</dbReference>
<comment type="similarity">
    <text evidence="1 3">Belongs to the UDP-glycosyltransferase family.</text>
</comment>
<proteinExistence type="inferred from homology"/>
<name>A0AAV8GT74_9POAL</name>
<dbReference type="EMBL" id="JAMFTS010000001">
    <property type="protein sequence ID" value="KAJ4806775.1"/>
    <property type="molecule type" value="Genomic_DNA"/>
</dbReference>
<dbReference type="AlphaFoldDB" id="A0AAV8GT74"/>
<dbReference type="PANTHER" id="PTHR48048:SF89">
    <property type="entry name" value="GLYCOSYLTRANSFERASE"/>
    <property type="match status" value="1"/>
</dbReference>
<evidence type="ECO:0000256" key="3">
    <source>
        <dbReference type="RuleBase" id="RU003718"/>
    </source>
</evidence>
<evidence type="ECO:0000256" key="5">
    <source>
        <dbReference type="SAM" id="MobiDB-lite"/>
    </source>
</evidence>
<dbReference type="CDD" id="cd03784">
    <property type="entry name" value="GT1_Gtf-like"/>
    <property type="match status" value="1"/>
</dbReference>
<dbReference type="EC" id="2.4.1.-" evidence="4"/>
<evidence type="ECO:0000313" key="7">
    <source>
        <dbReference type="Proteomes" id="UP001140206"/>
    </source>
</evidence>
<dbReference type="Proteomes" id="UP001140206">
    <property type="component" value="Chromosome 1"/>
</dbReference>
<evidence type="ECO:0000256" key="1">
    <source>
        <dbReference type="ARBA" id="ARBA00009995"/>
    </source>
</evidence>
<protein>
    <recommendedName>
        <fullName evidence="4">Glycosyltransferase</fullName>
        <ecNumber evidence="4">2.4.1.-</ecNumber>
    </recommendedName>
</protein>
<keyword evidence="3" id="KW-0328">Glycosyltransferase</keyword>
<sequence length="490" mass="54510">MEEGKVVLYPGVGVGHLVPMVELAKLFVRNGISVTIVMIDQPDKTGSDLLASISSSNPSISFHVLPPVPIPSNFSFVDIMLTASRLQHPNLVSFLATLSSVRAIVLDFFCTDVIAVANQLQIPVYIFFPSPAVGVSTALYYPTFYSSTTISLKDMRDDPLNFPGSLTILASDMPDTMLERDSSTNQNFLYHFKRLQTADGMLVNTFEWFETKAVNAIKDGLCVPDGSTPPIYCIGPIVSKGSCKEGQERHACLTWLDKQPKQSVVFLCFGSLGSFSLEQLKEIAIGLENSSHRFLWAVRDPTNIFEEPNLDLLLPKGFLDRTKDRGLVVKSWAPQVEVLQHDAIGGFVTHCGWNSILEAITAGVPMVCWPLYAEQRMNRRYLVEELKVAGSIEGYGNELVHANAVDTKICWLMESNDAKELRNRIAVVKDKAKDAVMEGGSSWQAFWDLTSSLKQNEQRVQRQKKQKGMQKTSYGIHEMKTGSLRSQNYI</sequence>
<accession>A0AAV8GT74</accession>
<dbReference type="InterPro" id="IPR002213">
    <property type="entry name" value="UDP_glucos_trans"/>
</dbReference>
<keyword evidence="7" id="KW-1185">Reference proteome</keyword>
<feature type="region of interest" description="Disordered" evidence="5">
    <location>
        <begin position="457"/>
        <end position="477"/>
    </location>
</feature>
<dbReference type="InterPro" id="IPR050481">
    <property type="entry name" value="UDP-glycosyltransf_plant"/>
</dbReference>
<dbReference type="SUPFAM" id="SSF53756">
    <property type="entry name" value="UDP-Glycosyltransferase/glycogen phosphorylase"/>
    <property type="match status" value="1"/>
</dbReference>
<evidence type="ECO:0000256" key="2">
    <source>
        <dbReference type="ARBA" id="ARBA00022679"/>
    </source>
</evidence>